<reference evidence="2" key="1">
    <citation type="submission" date="2022-03" db="EMBL/GenBank/DDBJ databases">
        <authorList>
            <person name="Tunstrom K."/>
        </authorList>
    </citation>
    <scope>NUCLEOTIDE SEQUENCE</scope>
</reference>
<dbReference type="AlphaFoldDB" id="A0AAU9U9D9"/>
<dbReference type="Proteomes" id="UP001153954">
    <property type="component" value="Unassembled WGS sequence"/>
</dbReference>
<gene>
    <name evidence="2" type="ORF">EEDITHA_LOCUS9903</name>
</gene>
<accession>A0AAU9U9D9</accession>
<dbReference type="CDD" id="cd01650">
    <property type="entry name" value="RT_nLTR_like"/>
    <property type="match status" value="1"/>
</dbReference>
<feature type="domain" description="Reverse transcriptase" evidence="1">
    <location>
        <begin position="1"/>
        <end position="311"/>
    </location>
</feature>
<dbReference type="InterPro" id="IPR043502">
    <property type="entry name" value="DNA/RNA_pol_sf"/>
</dbReference>
<dbReference type="SUPFAM" id="SSF56672">
    <property type="entry name" value="DNA/RNA polymerases"/>
    <property type="match status" value="1"/>
</dbReference>
<proteinExistence type="predicted"/>
<dbReference type="PROSITE" id="PS50878">
    <property type="entry name" value="RT_POL"/>
    <property type="match status" value="1"/>
</dbReference>
<keyword evidence="3" id="KW-1185">Reference proteome</keyword>
<name>A0AAU9U9D9_EUPED</name>
<dbReference type="EMBL" id="CAKOGL010000014">
    <property type="protein sequence ID" value="CAH2094329.1"/>
    <property type="molecule type" value="Genomic_DNA"/>
</dbReference>
<protein>
    <recommendedName>
        <fullName evidence="1">Reverse transcriptase domain-containing protein</fullName>
    </recommendedName>
</protein>
<evidence type="ECO:0000313" key="2">
    <source>
        <dbReference type="EMBL" id="CAH2094329.1"/>
    </source>
</evidence>
<evidence type="ECO:0000313" key="3">
    <source>
        <dbReference type="Proteomes" id="UP001153954"/>
    </source>
</evidence>
<dbReference type="PANTHER" id="PTHR47027:SF20">
    <property type="entry name" value="REVERSE TRANSCRIPTASE-LIKE PROTEIN WITH RNA-DIRECTED DNA POLYMERASE DOMAIN"/>
    <property type="match status" value="1"/>
</dbReference>
<comment type="caution">
    <text evidence="2">The sequence shown here is derived from an EMBL/GenBank/DDBJ whole genome shotgun (WGS) entry which is preliminary data.</text>
</comment>
<organism evidence="2 3">
    <name type="scientific">Euphydryas editha</name>
    <name type="common">Edith's checkerspot</name>
    <dbReference type="NCBI Taxonomy" id="104508"/>
    <lineage>
        <taxon>Eukaryota</taxon>
        <taxon>Metazoa</taxon>
        <taxon>Ecdysozoa</taxon>
        <taxon>Arthropoda</taxon>
        <taxon>Hexapoda</taxon>
        <taxon>Insecta</taxon>
        <taxon>Pterygota</taxon>
        <taxon>Neoptera</taxon>
        <taxon>Endopterygota</taxon>
        <taxon>Lepidoptera</taxon>
        <taxon>Glossata</taxon>
        <taxon>Ditrysia</taxon>
        <taxon>Papilionoidea</taxon>
        <taxon>Nymphalidae</taxon>
        <taxon>Nymphalinae</taxon>
        <taxon>Euphydryas</taxon>
    </lineage>
</organism>
<evidence type="ECO:0000259" key="1">
    <source>
        <dbReference type="PROSITE" id="PS50878"/>
    </source>
</evidence>
<sequence length="311" mass="35470">MYIEHFKVNSPLGSSLRVLDEGCCRDSDLVRFSGRQVARIIKKMTRGKSPGHDGLSIEHLQHAGPHLPGVLAIFYSLSTVIAKVLDSLLDERLDSLLQLHDAQFGFRNHLGTETAILSLKHTVQYNTKRRTPVYACFLDLSRAFDLVLYDVLWEKLRERKVPAELLRILQYWYCNQVNSVRWADKFSVPYGLECGVREGGIRSPKLFNLYINDLIVELSSKKVGCRIDDISINNISYADDMVLLSPSVRALRELLASSESYARKHGLMYNVKKSEVMVFKAHGGKRRKSVPVIKLNGSELKRVYQFKYLGH</sequence>
<dbReference type="Pfam" id="PF00078">
    <property type="entry name" value="RVT_1"/>
    <property type="match status" value="1"/>
</dbReference>
<dbReference type="PANTHER" id="PTHR47027">
    <property type="entry name" value="REVERSE TRANSCRIPTASE DOMAIN-CONTAINING PROTEIN"/>
    <property type="match status" value="1"/>
</dbReference>
<dbReference type="GO" id="GO:0071897">
    <property type="term" value="P:DNA biosynthetic process"/>
    <property type="evidence" value="ECO:0007669"/>
    <property type="project" value="UniProtKB-ARBA"/>
</dbReference>
<dbReference type="InterPro" id="IPR000477">
    <property type="entry name" value="RT_dom"/>
</dbReference>